<dbReference type="EMBL" id="PECC01000029">
    <property type="protein sequence ID" value="TDZ47865.1"/>
    <property type="molecule type" value="Genomic_DNA"/>
</dbReference>
<organism evidence="2 3">
    <name type="scientific">Mycobacteroides franklinii</name>
    <dbReference type="NCBI Taxonomy" id="948102"/>
    <lineage>
        <taxon>Bacteria</taxon>
        <taxon>Bacillati</taxon>
        <taxon>Actinomycetota</taxon>
        <taxon>Actinomycetes</taxon>
        <taxon>Mycobacteriales</taxon>
        <taxon>Mycobacteriaceae</taxon>
        <taxon>Mycobacteroides</taxon>
    </lineage>
</organism>
<reference evidence="2 3" key="1">
    <citation type="journal article" date="2019" name="Sci. Rep.">
        <title>Extended insight into the Mycobacterium chelonae-abscessus complex through whole genome sequencing of Mycobacterium salmoniphilum outbreak and Mycobacterium salmoniphilum-like strains.</title>
        <authorList>
            <person name="Behra P.R.K."/>
            <person name="Das S."/>
            <person name="Pettersson B.M.F."/>
            <person name="Shirreff L."/>
            <person name="DuCote T."/>
            <person name="Jacobsson K.G."/>
            <person name="Ennis D.G."/>
            <person name="Kirsebom L.A."/>
        </authorList>
    </citation>
    <scope>NUCLEOTIDE SEQUENCE [LARGE SCALE GENOMIC DNA]</scope>
    <source>
        <strain evidence="2 3">CCUG 63697</strain>
    </source>
</reference>
<accession>A0A4R8QV94</accession>
<dbReference type="RefSeq" id="WP_237158206.1">
    <property type="nucleotide sequence ID" value="NZ_PECB01000001.1"/>
</dbReference>
<evidence type="ECO:0000256" key="1">
    <source>
        <dbReference type="SAM" id="MobiDB-lite"/>
    </source>
</evidence>
<keyword evidence="3" id="KW-1185">Reference proteome</keyword>
<dbReference type="SUPFAM" id="SSF56349">
    <property type="entry name" value="DNA breaking-rejoining enzymes"/>
    <property type="match status" value="1"/>
</dbReference>
<feature type="compositionally biased region" description="Low complexity" evidence="1">
    <location>
        <begin position="118"/>
        <end position="128"/>
    </location>
</feature>
<dbReference type="Proteomes" id="UP000295165">
    <property type="component" value="Unassembled WGS sequence"/>
</dbReference>
<dbReference type="InterPro" id="IPR011010">
    <property type="entry name" value="DNA_brk_join_enz"/>
</dbReference>
<evidence type="ECO:0000313" key="3">
    <source>
        <dbReference type="Proteomes" id="UP000295165"/>
    </source>
</evidence>
<feature type="compositionally biased region" description="Basic and acidic residues" evidence="1">
    <location>
        <begin position="101"/>
        <end position="114"/>
    </location>
</feature>
<protein>
    <recommendedName>
        <fullName evidence="4">Tyr recombinase domain-containing protein</fullName>
    </recommendedName>
</protein>
<feature type="region of interest" description="Disordered" evidence="1">
    <location>
        <begin position="94"/>
        <end position="128"/>
    </location>
</feature>
<evidence type="ECO:0008006" key="4">
    <source>
        <dbReference type="Google" id="ProtNLM"/>
    </source>
</evidence>
<dbReference type="AlphaFoldDB" id="A0A4R8QV94"/>
<gene>
    <name evidence="2" type="ORF">CCUG63697_04159</name>
</gene>
<evidence type="ECO:0000313" key="2">
    <source>
        <dbReference type="EMBL" id="TDZ47865.1"/>
    </source>
</evidence>
<comment type="caution">
    <text evidence="2">The sequence shown here is derived from an EMBL/GenBank/DDBJ whole genome shotgun (WGS) entry which is preliminary data.</text>
</comment>
<proteinExistence type="predicted"/>
<dbReference type="GO" id="GO:0003677">
    <property type="term" value="F:DNA binding"/>
    <property type="evidence" value="ECO:0007669"/>
    <property type="project" value="InterPro"/>
</dbReference>
<sequence>MLAKTRSVFDDLVNQGIVVRNVAALVKRLPAKKAEMHTLDGDPVVTLLDATAGDPFAIAWLFAVYGLRRGEILAIDIDKDIDATTIRRRVADRRLRRQRERRNQNSDKHPHVADARGSSAASASVTRN</sequence>
<name>A0A4R8QV94_9MYCO</name>